<evidence type="ECO:0000256" key="1">
    <source>
        <dbReference type="ARBA" id="ARBA00006817"/>
    </source>
</evidence>
<evidence type="ECO:0000259" key="2">
    <source>
        <dbReference type="Pfam" id="PF08327"/>
    </source>
</evidence>
<dbReference type="InterPro" id="IPR013538">
    <property type="entry name" value="ASHA1/2-like_C"/>
</dbReference>
<feature type="domain" description="Activator of Hsp90 ATPase homologue 1/2-like C-terminal" evidence="2">
    <location>
        <begin position="25"/>
        <end position="164"/>
    </location>
</feature>
<reference evidence="3 4" key="1">
    <citation type="journal article" date="2016" name="Genome Announc.">
        <title>First Complete Genome Sequence of a Subdivision 6 Acidobacterium Strain.</title>
        <authorList>
            <person name="Huang S."/>
            <person name="Vieira S."/>
            <person name="Bunk B."/>
            <person name="Riedel T."/>
            <person name="Sproer C."/>
            <person name="Overmann J."/>
        </authorList>
    </citation>
    <scope>NUCLEOTIDE SEQUENCE [LARGE SCALE GENOMIC DNA]</scope>
    <source>
        <strain evidence="4">DSM 100886 HEG_-6_39</strain>
    </source>
</reference>
<dbReference type="STRING" id="1855912.LuPra_01491"/>
<dbReference type="InterPro" id="IPR023393">
    <property type="entry name" value="START-like_dom_sf"/>
</dbReference>
<dbReference type="CDD" id="cd07826">
    <property type="entry name" value="SRPBCC_CalC_Aha1-like_9"/>
    <property type="match status" value="1"/>
</dbReference>
<dbReference type="Gene3D" id="3.30.530.20">
    <property type="match status" value="1"/>
</dbReference>
<comment type="similarity">
    <text evidence="1">Belongs to the AHA1 family.</text>
</comment>
<dbReference type="KEGG" id="abac:LuPra_01491"/>
<dbReference type="Pfam" id="PF08327">
    <property type="entry name" value="AHSA1"/>
    <property type="match status" value="1"/>
</dbReference>
<dbReference type="Proteomes" id="UP000076079">
    <property type="component" value="Chromosome"/>
</dbReference>
<organism evidence="3 4">
    <name type="scientific">Luteitalea pratensis</name>
    <dbReference type="NCBI Taxonomy" id="1855912"/>
    <lineage>
        <taxon>Bacteria</taxon>
        <taxon>Pseudomonadati</taxon>
        <taxon>Acidobacteriota</taxon>
        <taxon>Vicinamibacteria</taxon>
        <taxon>Vicinamibacterales</taxon>
        <taxon>Vicinamibacteraceae</taxon>
        <taxon>Luteitalea</taxon>
    </lineage>
</organism>
<reference evidence="4" key="2">
    <citation type="submission" date="2016-04" db="EMBL/GenBank/DDBJ databases">
        <title>First Complete Genome Sequence of a Subdivision 6 Acidobacterium.</title>
        <authorList>
            <person name="Huang S."/>
            <person name="Vieira S."/>
            <person name="Bunk B."/>
            <person name="Riedel T."/>
            <person name="Sproeer C."/>
            <person name="Overmann J."/>
        </authorList>
    </citation>
    <scope>NUCLEOTIDE SEQUENCE [LARGE SCALE GENOMIC DNA]</scope>
    <source>
        <strain evidence="4">DSM 100886 HEG_-6_39</strain>
    </source>
</reference>
<accession>A0A143PIB8</accession>
<dbReference type="AlphaFoldDB" id="A0A143PIB8"/>
<dbReference type="RefSeq" id="WP_110170149.1">
    <property type="nucleotide sequence ID" value="NZ_CP015136.1"/>
</dbReference>
<protein>
    <submittedName>
        <fullName evidence="3">Activator of Hsp90 ATPase</fullName>
    </submittedName>
</protein>
<dbReference type="EMBL" id="CP015136">
    <property type="protein sequence ID" value="AMY08297.1"/>
    <property type="molecule type" value="Genomic_DNA"/>
</dbReference>
<gene>
    <name evidence="3" type="ORF">LuPra_01491</name>
</gene>
<proteinExistence type="inferred from homology"/>
<keyword evidence="4" id="KW-1185">Reference proteome</keyword>
<name>A0A143PIB8_LUTPR</name>
<evidence type="ECO:0000313" key="4">
    <source>
        <dbReference type="Proteomes" id="UP000076079"/>
    </source>
</evidence>
<sequence>METMIEKAEVTLPSDHEVQVTRSFRAPRALVYRAHTEPELIRQWMLGPPGWTMPVCEMDVRVGGNYRWRWRSEKKDKEFGFSGTFREVVPNVRLVHTESFDPGTTGENMGDSPSLVTLTLSGDGVITTITSLIDFGSKANRDAALATGMTDGMEMSYQLLDRLVGERTES</sequence>
<dbReference type="SUPFAM" id="SSF55961">
    <property type="entry name" value="Bet v1-like"/>
    <property type="match status" value="1"/>
</dbReference>
<dbReference type="OrthoDB" id="118413at2"/>
<evidence type="ECO:0000313" key="3">
    <source>
        <dbReference type="EMBL" id="AMY08297.1"/>
    </source>
</evidence>